<dbReference type="InterPro" id="IPR039538">
    <property type="entry name" value="BetI_C"/>
</dbReference>
<dbReference type="SUPFAM" id="SSF46689">
    <property type="entry name" value="Homeodomain-like"/>
    <property type="match status" value="1"/>
</dbReference>
<dbReference type="PROSITE" id="PS50977">
    <property type="entry name" value="HTH_TETR_2"/>
    <property type="match status" value="1"/>
</dbReference>
<evidence type="ECO:0000256" key="2">
    <source>
        <dbReference type="ARBA" id="ARBA00023015"/>
    </source>
</evidence>
<comment type="caution">
    <text evidence="7">The sequence shown here is derived from an EMBL/GenBank/DDBJ whole genome shotgun (WGS) entry which is preliminary data.</text>
</comment>
<dbReference type="InterPro" id="IPR001647">
    <property type="entry name" value="HTH_TetR"/>
</dbReference>
<keyword evidence="8" id="KW-1185">Reference proteome</keyword>
<protein>
    <submittedName>
        <fullName evidence="7">TetR family transcriptional regulator</fullName>
    </submittedName>
</protein>
<keyword evidence="4" id="KW-0804">Transcription</keyword>
<dbReference type="SUPFAM" id="SSF48498">
    <property type="entry name" value="Tetracyclin repressor-like, C-terminal domain"/>
    <property type="match status" value="1"/>
</dbReference>
<dbReference type="InterPro" id="IPR036271">
    <property type="entry name" value="Tet_transcr_reg_TetR-rel_C_sf"/>
</dbReference>
<evidence type="ECO:0000256" key="1">
    <source>
        <dbReference type="ARBA" id="ARBA00022491"/>
    </source>
</evidence>
<feature type="domain" description="HTH tetR-type" evidence="6">
    <location>
        <begin position="1"/>
        <end position="60"/>
    </location>
</feature>
<gene>
    <name evidence="7" type="ORF">NDR86_10180</name>
</gene>
<keyword evidence="2" id="KW-0805">Transcription regulation</keyword>
<organism evidence="7 8">
    <name type="scientific">Nocardia pulmonis</name>
    <dbReference type="NCBI Taxonomy" id="2951408"/>
    <lineage>
        <taxon>Bacteria</taxon>
        <taxon>Bacillati</taxon>
        <taxon>Actinomycetota</taxon>
        <taxon>Actinomycetes</taxon>
        <taxon>Mycobacteriales</taxon>
        <taxon>Nocardiaceae</taxon>
        <taxon>Nocardia</taxon>
    </lineage>
</organism>
<reference evidence="7" key="1">
    <citation type="submission" date="2022-06" db="EMBL/GenBank/DDBJ databases">
        <title>Novel species in genus nocardia.</title>
        <authorList>
            <person name="Li F."/>
        </authorList>
    </citation>
    <scope>NUCLEOTIDE SEQUENCE</scope>
    <source>
        <strain evidence="7">CDC141</strain>
    </source>
</reference>
<keyword evidence="1" id="KW-0678">Repressor</keyword>
<keyword evidence="3 5" id="KW-0238">DNA-binding</keyword>
<dbReference type="Gene3D" id="1.10.357.10">
    <property type="entry name" value="Tetracycline Repressor, domain 2"/>
    <property type="match status" value="1"/>
</dbReference>
<dbReference type="AlphaFoldDB" id="A0A9X2E8S6"/>
<evidence type="ECO:0000313" key="7">
    <source>
        <dbReference type="EMBL" id="MCM6773836.1"/>
    </source>
</evidence>
<evidence type="ECO:0000259" key="6">
    <source>
        <dbReference type="PROSITE" id="PS50977"/>
    </source>
</evidence>
<accession>A0A9X2E8S6</accession>
<dbReference type="RefSeq" id="WP_251911822.1">
    <property type="nucleotide sequence ID" value="NZ_JAMRXG010000004.1"/>
</dbReference>
<dbReference type="Pfam" id="PF13977">
    <property type="entry name" value="TetR_C_6"/>
    <property type="match status" value="1"/>
</dbReference>
<evidence type="ECO:0000313" key="8">
    <source>
        <dbReference type="Proteomes" id="UP001139157"/>
    </source>
</evidence>
<dbReference type="Proteomes" id="UP001139157">
    <property type="component" value="Unassembled WGS sequence"/>
</dbReference>
<proteinExistence type="predicted"/>
<dbReference type="Pfam" id="PF00440">
    <property type="entry name" value="TetR_N"/>
    <property type="match status" value="1"/>
</dbReference>
<feature type="DNA-binding region" description="H-T-H motif" evidence="5">
    <location>
        <begin position="23"/>
        <end position="42"/>
    </location>
</feature>
<name>A0A9X2E8S6_9NOCA</name>
<evidence type="ECO:0000256" key="3">
    <source>
        <dbReference type="ARBA" id="ARBA00023125"/>
    </source>
</evidence>
<dbReference type="EMBL" id="JAMRXG010000004">
    <property type="protein sequence ID" value="MCM6773836.1"/>
    <property type="molecule type" value="Genomic_DNA"/>
</dbReference>
<dbReference type="InterPro" id="IPR009057">
    <property type="entry name" value="Homeodomain-like_sf"/>
</dbReference>
<evidence type="ECO:0000256" key="5">
    <source>
        <dbReference type="PROSITE-ProRule" id="PRU00335"/>
    </source>
</evidence>
<sequence length="177" mass="19233">MAGEHVLEAVLTVLAERGVEALSVRSVAAAARVSPAQVQYYYRTKTDLIRSGFAYAGARFLADVREAAPNTLRDIVFQWLPLDERRDRRARVWLAYAGLAAVDPVLARESASLDADLRAWYVDAGLTESEAVQLLALVDGLTLHCLVLPMAERKALVDEGIEPYAGLLGRSAGVGPR</sequence>
<evidence type="ECO:0000256" key="4">
    <source>
        <dbReference type="ARBA" id="ARBA00023163"/>
    </source>
</evidence>
<dbReference type="GO" id="GO:0003677">
    <property type="term" value="F:DNA binding"/>
    <property type="evidence" value="ECO:0007669"/>
    <property type="project" value="UniProtKB-UniRule"/>
</dbReference>